<feature type="transmembrane region" description="Helical" evidence="1">
    <location>
        <begin position="109"/>
        <end position="128"/>
    </location>
</feature>
<comment type="caution">
    <text evidence="2">The sequence shown here is derived from an EMBL/GenBank/DDBJ whole genome shotgun (WGS) entry which is preliminary data.</text>
</comment>
<evidence type="ECO:0000256" key="1">
    <source>
        <dbReference type="SAM" id="Phobius"/>
    </source>
</evidence>
<dbReference type="RefSeq" id="WP_119114195.1">
    <property type="nucleotide sequence ID" value="NZ_CBCSEO010000027.1"/>
</dbReference>
<protein>
    <recommendedName>
        <fullName evidence="4">Zf-HC2 domain-containing protein</fullName>
    </recommendedName>
</protein>
<dbReference type="AlphaFoldDB" id="A0A398B0U1"/>
<evidence type="ECO:0000313" key="2">
    <source>
        <dbReference type="EMBL" id="RID82924.1"/>
    </source>
</evidence>
<keyword evidence="1" id="KW-0472">Membrane</keyword>
<sequence length="156" mass="18067">MNNDERIHLLAKELIPLYDDLAADTRLVVEEHARTCKICNEELRRFNATFAPLAAKEEVEPNAEIKPFKKLQAFKALMVGLLFLARFLLIGLLVAAFDPAAPRLLGGNIIMFYFPLAAASLSILYFFYRKLWFWVLVLFDVFILFFLDEVIYYLLL</sequence>
<proteinExistence type="predicted"/>
<keyword evidence="1" id="KW-0812">Transmembrane</keyword>
<feature type="transmembrane region" description="Helical" evidence="1">
    <location>
        <begin position="135"/>
        <end position="155"/>
    </location>
</feature>
<evidence type="ECO:0008006" key="4">
    <source>
        <dbReference type="Google" id="ProtNLM"/>
    </source>
</evidence>
<dbReference type="EMBL" id="QWVT01000030">
    <property type="protein sequence ID" value="RID82924.1"/>
    <property type="molecule type" value="Genomic_DNA"/>
</dbReference>
<name>A0A398B0U1_9BACI</name>
<reference evidence="2 3" key="1">
    <citation type="submission" date="2018-08" db="EMBL/GenBank/DDBJ databases">
        <title>Bacillus jemisoniae sp. nov., Bacillus chryseoplanitiae sp. nov., Bacillus resnikiae sp. nov., and Bacillus frankliniae sp. nov., isolated from Viking spacecraft and associated surfaces.</title>
        <authorList>
            <person name="Seuylemezian A."/>
            <person name="Vaishampayan P."/>
        </authorList>
    </citation>
    <scope>NUCLEOTIDE SEQUENCE [LARGE SCALE GENOMIC DNA]</scope>
    <source>
        <strain evidence="2 3">JJ-247</strain>
    </source>
</reference>
<keyword evidence="3" id="KW-1185">Reference proteome</keyword>
<evidence type="ECO:0000313" key="3">
    <source>
        <dbReference type="Proteomes" id="UP000265816"/>
    </source>
</evidence>
<dbReference type="Proteomes" id="UP000265816">
    <property type="component" value="Unassembled WGS sequence"/>
</dbReference>
<organism evidence="2 3">
    <name type="scientific">Mesobacillus zeae</name>
    <dbReference type="NCBI Taxonomy" id="1917180"/>
    <lineage>
        <taxon>Bacteria</taxon>
        <taxon>Bacillati</taxon>
        <taxon>Bacillota</taxon>
        <taxon>Bacilli</taxon>
        <taxon>Bacillales</taxon>
        <taxon>Bacillaceae</taxon>
        <taxon>Mesobacillus</taxon>
    </lineage>
</organism>
<feature type="transmembrane region" description="Helical" evidence="1">
    <location>
        <begin position="76"/>
        <end position="97"/>
    </location>
</feature>
<accession>A0A398B0U1</accession>
<keyword evidence="1" id="KW-1133">Transmembrane helix</keyword>
<dbReference type="OrthoDB" id="2878109at2"/>
<gene>
    <name evidence="2" type="ORF">D1970_17690</name>
</gene>